<dbReference type="GO" id="GO:0016887">
    <property type="term" value="F:ATP hydrolysis activity"/>
    <property type="evidence" value="ECO:0007669"/>
    <property type="project" value="InterPro"/>
</dbReference>
<name>A0A561BU60_9ACTN</name>
<gene>
    <name evidence="5" type="ORF">FB561_3577</name>
</gene>
<dbReference type="OrthoDB" id="5592724at2"/>
<dbReference type="FunFam" id="3.40.50.300:FF:000944">
    <property type="entry name" value="Macrolide ABC transporter ATP-binding protein"/>
    <property type="match status" value="1"/>
</dbReference>
<feature type="domain" description="ABC transporter" evidence="4">
    <location>
        <begin position="2"/>
        <end position="279"/>
    </location>
</feature>
<dbReference type="PANTHER" id="PTHR19211:SF14">
    <property type="entry name" value="ATP-BINDING CASSETTE SUB-FAMILY F MEMBER 1"/>
    <property type="match status" value="1"/>
</dbReference>
<evidence type="ECO:0000313" key="6">
    <source>
        <dbReference type="Proteomes" id="UP000318380"/>
    </source>
</evidence>
<dbReference type="InterPro" id="IPR003439">
    <property type="entry name" value="ABC_transporter-like_ATP-bd"/>
</dbReference>
<dbReference type="InterPro" id="IPR050611">
    <property type="entry name" value="ABCF"/>
</dbReference>
<dbReference type="InterPro" id="IPR003593">
    <property type="entry name" value="AAA+_ATPase"/>
</dbReference>
<evidence type="ECO:0000256" key="1">
    <source>
        <dbReference type="ARBA" id="ARBA00022737"/>
    </source>
</evidence>
<dbReference type="SMART" id="SM00382">
    <property type="entry name" value="AAA"/>
    <property type="match status" value="2"/>
</dbReference>
<evidence type="ECO:0000259" key="4">
    <source>
        <dbReference type="PROSITE" id="PS50893"/>
    </source>
</evidence>
<keyword evidence="2" id="KW-0547">Nucleotide-binding</keyword>
<dbReference type="RefSeq" id="WP_145808013.1">
    <property type="nucleotide sequence ID" value="NZ_VIVK01000001.1"/>
</dbReference>
<dbReference type="Gene3D" id="3.40.50.300">
    <property type="entry name" value="P-loop containing nucleotide triphosphate hydrolases"/>
    <property type="match status" value="2"/>
</dbReference>
<proteinExistence type="predicted"/>
<feature type="domain" description="ABC transporter" evidence="4">
    <location>
        <begin position="326"/>
        <end position="529"/>
    </location>
</feature>
<dbReference type="SUPFAM" id="SSF52540">
    <property type="entry name" value="P-loop containing nucleoside triphosphate hydrolases"/>
    <property type="match status" value="2"/>
</dbReference>
<accession>A0A561BU60</accession>
<keyword evidence="6" id="KW-1185">Reference proteome</keyword>
<evidence type="ECO:0000313" key="5">
    <source>
        <dbReference type="EMBL" id="TWD82444.1"/>
    </source>
</evidence>
<sequence length="532" mass="56333">MITVRGVELRFGARLLLGEVTFHVGPGDRVGLVGRNGAGKTTLLRTLAGQERPAAGTIQATGSVGYLPQDPKAADPAITVTARILSARGLDVAVARLRKAEAAMATATGAAQERAMAAYVRAETAFLAAGGYAAEAEAARLAAGVGLPMRAMEQPVGELSGGQRRRVELARILFAEHDTLLLDEPTNHLDADSVLWLRSFLLGYPGGLIVISHDRELLAATVNRVFHLDPQRAAIDVHNTGWAKYLEQLAVDERRRARERSTAERKAAVLHSQAAKMQAGASTAVAARNMARRADKLLADLEPVRRAARVARIRLPDPVPSGRTPLSATGLTKAYGGLRVLTGVDLAVDRGSRVVILGLNGAGKTTLLRVLAGQEQPDDGRVIHGHGLRLGYFAQEHDTLDLAGTVRQNLASVAPGLTDGEVRTVLGSFLFSGDDADKPARVLSGGEKTRLALAGLVHSGANVLLLDEPTNNLDPASRDEVLGAVGSYPGAIVMVTHDEGAIEALRPDRVLLLPDATEDLWSDEYLELVSLA</sequence>
<comment type="caution">
    <text evidence="5">The sequence shown here is derived from an EMBL/GenBank/DDBJ whole genome shotgun (WGS) entry which is preliminary data.</text>
</comment>
<dbReference type="InterPro" id="IPR027417">
    <property type="entry name" value="P-loop_NTPase"/>
</dbReference>
<dbReference type="PROSITE" id="PS00211">
    <property type="entry name" value="ABC_TRANSPORTER_1"/>
    <property type="match status" value="2"/>
</dbReference>
<evidence type="ECO:0000256" key="3">
    <source>
        <dbReference type="ARBA" id="ARBA00022840"/>
    </source>
</evidence>
<dbReference type="PANTHER" id="PTHR19211">
    <property type="entry name" value="ATP-BINDING TRANSPORT PROTEIN-RELATED"/>
    <property type="match status" value="1"/>
</dbReference>
<dbReference type="GO" id="GO:0005524">
    <property type="term" value="F:ATP binding"/>
    <property type="evidence" value="ECO:0007669"/>
    <property type="project" value="UniProtKB-KW"/>
</dbReference>
<dbReference type="AlphaFoldDB" id="A0A561BU60"/>
<reference evidence="5 6" key="1">
    <citation type="submission" date="2019-06" db="EMBL/GenBank/DDBJ databases">
        <title>Sequencing the genomes of 1000 actinobacteria strains.</title>
        <authorList>
            <person name="Klenk H.-P."/>
        </authorList>
    </citation>
    <scope>NUCLEOTIDE SEQUENCE [LARGE SCALE GENOMIC DNA]</scope>
    <source>
        <strain evidence="5 6">DSM 24683</strain>
    </source>
</reference>
<dbReference type="EMBL" id="VIVK01000001">
    <property type="protein sequence ID" value="TWD82444.1"/>
    <property type="molecule type" value="Genomic_DNA"/>
</dbReference>
<dbReference type="PROSITE" id="PS50893">
    <property type="entry name" value="ABC_TRANSPORTER_2"/>
    <property type="match status" value="2"/>
</dbReference>
<dbReference type="CDD" id="cd03221">
    <property type="entry name" value="ABCF_EF-3"/>
    <property type="match status" value="2"/>
</dbReference>
<keyword evidence="1" id="KW-0677">Repeat</keyword>
<dbReference type="Pfam" id="PF00005">
    <property type="entry name" value="ABC_tran"/>
    <property type="match status" value="2"/>
</dbReference>
<dbReference type="InterPro" id="IPR017871">
    <property type="entry name" value="ABC_transporter-like_CS"/>
</dbReference>
<protein>
    <submittedName>
        <fullName evidence="5">ATPase subunit of ABC transporter with duplicated ATPase domains</fullName>
    </submittedName>
</protein>
<dbReference type="Proteomes" id="UP000318380">
    <property type="component" value="Unassembled WGS sequence"/>
</dbReference>
<organism evidence="5 6">
    <name type="scientific">Kribbella amoyensis</name>
    <dbReference type="NCBI Taxonomy" id="996641"/>
    <lineage>
        <taxon>Bacteria</taxon>
        <taxon>Bacillati</taxon>
        <taxon>Actinomycetota</taxon>
        <taxon>Actinomycetes</taxon>
        <taxon>Propionibacteriales</taxon>
        <taxon>Kribbellaceae</taxon>
        <taxon>Kribbella</taxon>
    </lineage>
</organism>
<dbReference type="FunFam" id="3.40.50.300:FF:000597">
    <property type="entry name" value="ABC transporter ATP-binding protein"/>
    <property type="match status" value="1"/>
</dbReference>
<evidence type="ECO:0000256" key="2">
    <source>
        <dbReference type="ARBA" id="ARBA00022741"/>
    </source>
</evidence>
<keyword evidence="3" id="KW-0067">ATP-binding</keyword>